<sequence length="148" mass="16565">MNMLKPWILAAALFGSVSLAYAGPRLAHDSHQARQTAVKQVMAVYGQNGMAGLEDLVRRCYRQTAARNHLKCVHLDLASSLLDSQMARLIGQQADIPPEQLVRPYFNLEQASQRIGPVFDRFGYTDNGEFQAVFGRIFVDIQNIMAQQ</sequence>
<dbReference type="AlphaFoldDB" id="A0A7D7N883"/>
<dbReference type="Proteomes" id="UP000514752">
    <property type="component" value="Chromosome"/>
</dbReference>
<dbReference type="EMBL" id="CP059567">
    <property type="protein sequence ID" value="QMT40981.1"/>
    <property type="molecule type" value="Genomic_DNA"/>
</dbReference>
<feature type="chain" id="PRO_5027906766" evidence="1">
    <location>
        <begin position="23"/>
        <end position="148"/>
    </location>
</feature>
<organism evidence="2 3">
    <name type="scientific">Neisseria shayeganii</name>
    <dbReference type="NCBI Taxonomy" id="607712"/>
    <lineage>
        <taxon>Bacteria</taxon>
        <taxon>Pseudomonadati</taxon>
        <taxon>Pseudomonadota</taxon>
        <taxon>Betaproteobacteria</taxon>
        <taxon>Neisseriales</taxon>
        <taxon>Neisseriaceae</taxon>
        <taxon>Neisseria</taxon>
    </lineage>
</organism>
<gene>
    <name evidence="2" type="ORF">H3L94_02735</name>
</gene>
<evidence type="ECO:0000313" key="2">
    <source>
        <dbReference type="EMBL" id="QMT40981.1"/>
    </source>
</evidence>
<name>A0A7D7N883_9NEIS</name>
<protein>
    <submittedName>
        <fullName evidence="2">Uncharacterized protein</fullName>
    </submittedName>
</protein>
<evidence type="ECO:0000313" key="3">
    <source>
        <dbReference type="Proteomes" id="UP000514752"/>
    </source>
</evidence>
<accession>A0A7D7N883</accession>
<proteinExistence type="predicted"/>
<dbReference type="RefSeq" id="WP_182122564.1">
    <property type="nucleotide sequence ID" value="NZ_CP059567.1"/>
</dbReference>
<dbReference type="KEGG" id="nsg:H3L94_02735"/>
<keyword evidence="1" id="KW-0732">Signal</keyword>
<feature type="signal peptide" evidence="1">
    <location>
        <begin position="1"/>
        <end position="22"/>
    </location>
</feature>
<evidence type="ECO:0000256" key="1">
    <source>
        <dbReference type="SAM" id="SignalP"/>
    </source>
</evidence>
<reference evidence="2 3" key="1">
    <citation type="submission" date="2020-07" db="EMBL/GenBank/DDBJ databases">
        <title>Genomic diversity of species in the Neisseriaceae family.</title>
        <authorList>
            <person name="Vincent A.T."/>
            <person name="Bernet E."/>
            <person name="Veyrier F.J."/>
        </authorList>
    </citation>
    <scope>NUCLEOTIDE SEQUENCE [LARGE SCALE GENOMIC DNA]</scope>
    <source>
        <strain evidence="2 3">DSM 22244</strain>
    </source>
</reference>